<reference evidence="1 2" key="2">
    <citation type="journal article" date="2022" name="Mol. Ecol. Resour.">
        <title>The genomes of chicory, endive, great burdock and yacon provide insights into Asteraceae paleo-polyploidization history and plant inulin production.</title>
        <authorList>
            <person name="Fan W."/>
            <person name="Wang S."/>
            <person name="Wang H."/>
            <person name="Wang A."/>
            <person name="Jiang F."/>
            <person name="Liu H."/>
            <person name="Zhao H."/>
            <person name="Xu D."/>
            <person name="Zhang Y."/>
        </authorList>
    </citation>
    <scope>NUCLEOTIDE SEQUENCE [LARGE SCALE GENOMIC DNA]</scope>
    <source>
        <strain evidence="2">cv. Yunnan</strain>
        <tissue evidence="1">Leaves</tissue>
    </source>
</reference>
<proteinExistence type="predicted"/>
<dbReference type="EMBL" id="CM042031">
    <property type="protein sequence ID" value="KAI3785624.1"/>
    <property type="molecule type" value="Genomic_DNA"/>
</dbReference>
<reference evidence="2" key="1">
    <citation type="journal article" date="2022" name="Mol. Ecol. Resour.">
        <title>The genomes of chicory, endive, great burdock and yacon provide insights into Asteraceae palaeo-polyploidization history and plant inulin production.</title>
        <authorList>
            <person name="Fan W."/>
            <person name="Wang S."/>
            <person name="Wang H."/>
            <person name="Wang A."/>
            <person name="Jiang F."/>
            <person name="Liu H."/>
            <person name="Zhao H."/>
            <person name="Xu D."/>
            <person name="Zhang Y."/>
        </authorList>
    </citation>
    <scope>NUCLEOTIDE SEQUENCE [LARGE SCALE GENOMIC DNA]</scope>
    <source>
        <strain evidence="2">cv. Yunnan</strain>
    </source>
</reference>
<gene>
    <name evidence="1" type="ORF">L1987_44748</name>
</gene>
<comment type="caution">
    <text evidence="1">The sequence shown here is derived from an EMBL/GenBank/DDBJ whole genome shotgun (WGS) entry which is preliminary data.</text>
</comment>
<keyword evidence="2" id="KW-1185">Reference proteome</keyword>
<protein>
    <submittedName>
        <fullName evidence="1">Uncharacterized protein</fullName>
    </submittedName>
</protein>
<sequence length="117" mass="13367">MVARISRSPATLISLIFFSLLLLWCTTTTTIILRHPPPIVTAIRIIKQDQEDQLSLSTRRALRDKNLASPSTEFDFTPFIHGHQHQHHQHPARGLEIDPRYGVEMRLVPTGPNPLHH</sequence>
<evidence type="ECO:0000313" key="2">
    <source>
        <dbReference type="Proteomes" id="UP001056120"/>
    </source>
</evidence>
<dbReference type="Proteomes" id="UP001056120">
    <property type="component" value="Linkage Group LG14"/>
</dbReference>
<organism evidence="1 2">
    <name type="scientific">Smallanthus sonchifolius</name>
    <dbReference type="NCBI Taxonomy" id="185202"/>
    <lineage>
        <taxon>Eukaryota</taxon>
        <taxon>Viridiplantae</taxon>
        <taxon>Streptophyta</taxon>
        <taxon>Embryophyta</taxon>
        <taxon>Tracheophyta</taxon>
        <taxon>Spermatophyta</taxon>
        <taxon>Magnoliopsida</taxon>
        <taxon>eudicotyledons</taxon>
        <taxon>Gunneridae</taxon>
        <taxon>Pentapetalae</taxon>
        <taxon>asterids</taxon>
        <taxon>campanulids</taxon>
        <taxon>Asterales</taxon>
        <taxon>Asteraceae</taxon>
        <taxon>Asteroideae</taxon>
        <taxon>Heliantheae alliance</taxon>
        <taxon>Millerieae</taxon>
        <taxon>Smallanthus</taxon>
    </lineage>
</organism>
<evidence type="ECO:0000313" key="1">
    <source>
        <dbReference type="EMBL" id="KAI3785624.1"/>
    </source>
</evidence>
<accession>A0ACB9GQ40</accession>
<name>A0ACB9GQ40_9ASTR</name>